<dbReference type="Proteomes" id="UP000252004">
    <property type="component" value="Chromosome"/>
</dbReference>
<dbReference type="RefSeq" id="WP_114058053.1">
    <property type="nucleotide sequence ID" value="NZ_CP030862.1"/>
</dbReference>
<evidence type="ECO:0000313" key="3">
    <source>
        <dbReference type="Proteomes" id="UP000252004"/>
    </source>
</evidence>
<gene>
    <name evidence="2" type="ORF">C0216_28725</name>
</gene>
<reference evidence="2 3" key="1">
    <citation type="submission" date="2018-01" db="EMBL/GenBank/DDBJ databases">
        <title>Draft genome Sequence of streptomyces globosus LZH-48.</title>
        <authorList>
            <person name="Ran K."/>
            <person name="Li Z."/>
            <person name="Wei S."/>
            <person name="Dong R."/>
        </authorList>
    </citation>
    <scope>NUCLEOTIDE SEQUENCE [LARGE SCALE GENOMIC DNA]</scope>
    <source>
        <strain evidence="2 3">LZH-48</strain>
    </source>
</reference>
<proteinExistence type="predicted"/>
<evidence type="ECO:0000256" key="1">
    <source>
        <dbReference type="SAM" id="MobiDB-lite"/>
    </source>
</evidence>
<dbReference type="EMBL" id="CP030862">
    <property type="protein sequence ID" value="AXE26881.1"/>
    <property type="molecule type" value="Genomic_DNA"/>
</dbReference>
<sequence>MDSDTAPDAAPDTAQGTAPGTAQHPAPDAAAARLRSRWLATAAAAGAPADRDPGPYADRLLAAWAEPQRRYHTTAHLADVLARIDVLAAHAADRAAVELAAWFHDAVYRPDRSENEERSAALAERALRELGIPEDRTAEAARLVRLTTTHDPAPGDTNGEVLCDADLAVLAGAPDAYAAYAAAVRAEYGFVPDGAFRTGRAAVLRQLLDLPRLFRTPYGAARWEAPARRNLAAELASLTGQA</sequence>
<evidence type="ECO:0000313" key="2">
    <source>
        <dbReference type="EMBL" id="AXE26881.1"/>
    </source>
</evidence>
<keyword evidence="3" id="KW-1185">Reference proteome</keyword>
<name>A0A344U7L0_9ACTN</name>
<protein>
    <recommendedName>
        <fullName evidence="4">Metal-dependent phosphohydrolase</fullName>
    </recommendedName>
</protein>
<dbReference type="AlphaFoldDB" id="A0A344U7L0"/>
<accession>A0A344U7L0</accession>
<dbReference type="InterPro" id="IPR009218">
    <property type="entry name" value="HD_phosphohydro"/>
</dbReference>
<feature type="region of interest" description="Disordered" evidence="1">
    <location>
        <begin position="1"/>
        <end position="33"/>
    </location>
</feature>
<dbReference type="PIRSF" id="PIRSF035170">
    <property type="entry name" value="HD_phosphohydro"/>
    <property type="match status" value="1"/>
</dbReference>
<dbReference type="Gene3D" id="1.10.3210.10">
    <property type="entry name" value="Hypothetical protein af1432"/>
    <property type="match status" value="1"/>
</dbReference>
<organism evidence="2 3">
    <name type="scientific">Streptomyces globosus</name>
    <dbReference type="NCBI Taxonomy" id="68209"/>
    <lineage>
        <taxon>Bacteria</taxon>
        <taxon>Bacillati</taxon>
        <taxon>Actinomycetota</taxon>
        <taxon>Actinomycetes</taxon>
        <taxon>Kitasatosporales</taxon>
        <taxon>Streptomycetaceae</taxon>
        <taxon>Streptomyces</taxon>
    </lineage>
</organism>
<dbReference type="SUPFAM" id="SSF109604">
    <property type="entry name" value="HD-domain/PDEase-like"/>
    <property type="match status" value="1"/>
</dbReference>
<dbReference type="PANTHER" id="PTHR21174:SF0">
    <property type="entry name" value="HD PHOSPHOHYDROLASE FAMILY PROTEIN-RELATED"/>
    <property type="match status" value="1"/>
</dbReference>
<dbReference type="PANTHER" id="PTHR21174">
    <property type="match status" value="1"/>
</dbReference>
<dbReference type="OrthoDB" id="9808993at2"/>
<dbReference type="KEGG" id="sgz:C0216_28725"/>
<evidence type="ECO:0008006" key="4">
    <source>
        <dbReference type="Google" id="ProtNLM"/>
    </source>
</evidence>